<comment type="similarity">
    <text evidence="8">Belongs to the glycosyl hydrolase 5 (cellulase A) family.</text>
</comment>
<keyword evidence="7" id="KW-0624">Polysaccharide degradation</keyword>
<dbReference type="PANTHER" id="PTHR35923:SF2">
    <property type="entry name" value="ENDOGLUCANASE"/>
    <property type="match status" value="1"/>
</dbReference>
<keyword evidence="5" id="KW-0119">Carbohydrate metabolism</keyword>
<dbReference type="GO" id="GO:0008810">
    <property type="term" value="F:cellulase activity"/>
    <property type="evidence" value="ECO:0007669"/>
    <property type="project" value="UniProtKB-EC"/>
</dbReference>
<dbReference type="Pfam" id="PF00150">
    <property type="entry name" value="Cellulase"/>
    <property type="match status" value="1"/>
</dbReference>
<feature type="region of interest" description="Disordered" evidence="9">
    <location>
        <begin position="120"/>
        <end position="151"/>
    </location>
</feature>
<feature type="compositionally biased region" description="Basic and acidic residues" evidence="9">
    <location>
        <begin position="127"/>
        <end position="136"/>
    </location>
</feature>
<evidence type="ECO:0000256" key="9">
    <source>
        <dbReference type="SAM" id="MobiDB-lite"/>
    </source>
</evidence>
<dbReference type="EMBL" id="KF119697">
    <property type="protein sequence ID" value="AIA86965.1"/>
    <property type="molecule type" value="Genomic_DNA"/>
</dbReference>
<feature type="compositionally biased region" description="Basic residues" evidence="9">
    <location>
        <begin position="137"/>
        <end position="151"/>
    </location>
</feature>
<evidence type="ECO:0000313" key="11">
    <source>
        <dbReference type="EMBL" id="AIA86965.1"/>
    </source>
</evidence>
<protein>
    <recommendedName>
        <fullName evidence="2">cellulase</fullName>
        <ecNumber evidence="2">3.2.1.4</ecNumber>
    </recommendedName>
</protein>
<dbReference type="GO" id="GO:0030245">
    <property type="term" value="P:cellulose catabolic process"/>
    <property type="evidence" value="ECO:0007669"/>
    <property type="project" value="UniProtKB-KW"/>
</dbReference>
<evidence type="ECO:0000256" key="1">
    <source>
        <dbReference type="ARBA" id="ARBA00000966"/>
    </source>
</evidence>
<evidence type="ECO:0000256" key="5">
    <source>
        <dbReference type="ARBA" id="ARBA00023277"/>
    </source>
</evidence>
<keyword evidence="4" id="KW-0136">Cellulose degradation</keyword>
<dbReference type="PROSITE" id="PS00659">
    <property type="entry name" value="GLYCOSYL_HYDROL_F5"/>
    <property type="match status" value="1"/>
</dbReference>
<evidence type="ECO:0000256" key="8">
    <source>
        <dbReference type="RuleBase" id="RU361153"/>
    </source>
</evidence>
<proteinExistence type="inferred from homology"/>
<dbReference type="InterPro" id="IPR018087">
    <property type="entry name" value="Glyco_hydro_5_CS"/>
</dbReference>
<organism evidence="11">
    <name type="scientific">uncultured Paenibacillus sp</name>
    <dbReference type="NCBI Taxonomy" id="227322"/>
    <lineage>
        <taxon>Bacteria</taxon>
        <taxon>Bacillati</taxon>
        <taxon>Bacillota</taxon>
        <taxon>Bacilli</taxon>
        <taxon>Bacillales</taxon>
        <taxon>Paenibacillaceae</taxon>
        <taxon>Paenibacillus</taxon>
        <taxon>environmental samples</taxon>
    </lineage>
</organism>
<dbReference type="InterPro" id="IPR001547">
    <property type="entry name" value="Glyco_hydro_5"/>
</dbReference>
<feature type="non-terminal residue" evidence="11">
    <location>
        <position position="151"/>
    </location>
</feature>
<name>A0A060C1S3_9BACL</name>
<dbReference type="InterPro" id="IPR017853">
    <property type="entry name" value="GH"/>
</dbReference>
<keyword evidence="3 8" id="KW-0378">Hydrolase</keyword>
<dbReference type="EC" id="3.2.1.4" evidence="2"/>
<evidence type="ECO:0000256" key="2">
    <source>
        <dbReference type="ARBA" id="ARBA00012601"/>
    </source>
</evidence>
<accession>A0A060C1S3</accession>
<dbReference type="AlphaFoldDB" id="A0A060C1S3"/>
<dbReference type="Gene3D" id="3.20.20.80">
    <property type="entry name" value="Glycosidases"/>
    <property type="match status" value="1"/>
</dbReference>
<evidence type="ECO:0000256" key="7">
    <source>
        <dbReference type="ARBA" id="ARBA00023326"/>
    </source>
</evidence>
<evidence type="ECO:0000256" key="6">
    <source>
        <dbReference type="ARBA" id="ARBA00023295"/>
    </source>
</evidence>
<reference evidence="11" key="1">
    <citation type="journal article" date="2013" name="Environ. Microbiol.">
        <title>Seasonally variable intestinal metagenomes of the red palm weevil (Rhynchophorus ferrugineus).</title>
        <authorList>
            <person name="Jia S."/>
            <person name="Zhang X."/>
            <person name="Zhang G."/>
            <person name="Yin A."/>
            <person name="Zhang S."/>
            <person name="Li F."/>
            <person name="Wang L."/>
            <person name="Zhao D."/>
            <person name="Yun Q."/>
            <person name="Tala"/>
            <person name="Wang J."/>
            <person name="Sun G."/>
            <person name="Baabdullah M."/>
            <person name="Yu X."/>
            <person name="Hu S."/>
            <person name="Al-Mssallem I.S."/>
            <person name="Yu J."/>
        </authorList>
    </citation>
    <scope>NUCLEOTIDE SEQUENCE</scope>
</reference>
<evidence type="ECO:0000256" key="3">
    <source>
        <dbReference type="ARBA" id="ARBA00022801"/>
    </source>
</evidence>
<sequence length="151" mass="17112">MLRLPYANSCLVDGATTATINLQVNPELEGITPIELMDLVVEGAAERGLYVLLDRHRPTGAAQSELWYTDEVTEERWIADWVMLAKRYRDEPTVIGADLHNEPRGSACWGLRGSGARLAAGRRARRGRDSRGEPRVAHRRRRRRVGCRRHD</sequence>
<comment type="catalytic activity">
    <reaction evidence="1">
        <text>Endohydrolysis of (1-&gt;4)-beta-D-glucosidic linkages in cellulose, lichenin and cereal beta-D-glucans.</text>
        <dbReference type="EC" id="3.2.1.4"/>
    </reaction>
</comment>
<dbReference type="SUPFAM" id="SSF51445">
    <property type="entry name" value="(Trans)glycosidases"/>
    <property type="match status" value="1"/>
</dbReference>
<evidence type="ECO:0000259" key="10">
    <source>
        <dbReference type="Pfam" id="PF00150"/>
    </source>
</evidence>
<feature type="domain" description="Glycoside hydrolase family 5" evidence="10">
    <location>
        <begin position="2"/>
        <end position="109"/>
    </location>
</feature>
<evidence type="ECO:0000256" key="4">
    <source>
        <dbReference type="ARBA" id="ARBA00023001"/>
    </source>
</evidence>
<keyword evidence="6 8" id="KW-0326">Glycosidase</keyword>
<dbReference type="PANTHER" id="PTHR35923">
    <property type="entry name" value="MAJOR EXTRACELLULAR ENDOGLUCANASE"/>
    <property type="match status" value="1"/>
</dbReference>